<dbReference type="InterPro" id="IPR004175">
    <property type="entry name" value="RNA_CPDase"/>
</dbReference>
<dbReference type="PANTHER" id="PTHR35561:SF1">
    <property type="entry name" value="RNA 2',3'-CYCLIC PHOSPHODIESTERASE"/>
    <property type="match status" value="1"/>
</dbReference>
<dbReference type="Proteomes" id="UP000637267">
    <property type="component" value="Unassembled WGS sequence"/>
</dbReference>
<evidence type="ECO:0000256" key="1">
    <source>
        <dbReference type="ARBA" id="ARBA00022801"/>
    </source>
</evidence>
<accession>A0ABQ2PD54</accession>
<sequence>MDRGPTDLFAEQPSLFAGLGASHYIPPQAKGLPGIVPRRGGLGGMPLGNLFFAIFPSAAAIERIHELAVHECHVHALAGYFIGLERLHMSIAPLLTFPGEVAPRLYIDAGIYLGNRIQMNPFMITLDHTANFQGRSGRSPYVMTAGAGREGAIKLSTLLAMELRRVGVKFSASSVNPHVTMLYDRKRPPPCGVDPVSWLVTDFALVHSHVGESRYDILQRWTLGG</sequence>
<evidence type="ECO:0000313" key="3">
    <source>
        <dbReference type="Proteomes" id="UP000637267"/>
    </source>
</evidence>
<dbReference type="PANTHER" id="PTHR35561">
    <property type="entry name" value="RNA 2',3'-CYCLIC PHOSPHODIESTERASE"/>
    <property type="match status" value="1"/>
</dbReference>
<name>A0ABQ2PD54_9NEIS</name>
<dbReference type="RefSeq" id="WP_188705365.1">
    <property type="nucleotide sequence ID" value="NZ_BMLX01000005.1"/>
</dbReference>
<gene>
    <name evidence="2" type="ORF">GCM10010970_31670</name>
</gene>
<keyword evidence="3" id="KW-1185">Reference proteome</keyword>
<keyword evidence="1" id="KW-0378">Hydrolase</keyword>
<comment type="caution">
    <text evidence="2">The sequence shown here is derived from an EMBL/GenBank/DDBJ whole genome shotgun (WGS) entry which is preliminary data.</text>
</comment>
<dbReference type="Gene3D" id="3.90.1140.10">
    <property type="entry name" value="Cyclic phosphodiesterase"/>
    <property type="match status" value="1"/>
</dbReference>
<evidence type="ECO:0000313" key="2">
    <source>
        <dbReference type="EMBL" id="GGP23167.1"/>
    </source>
</evidence>
<organism evidence="2 3">
    <name type="scientific">Silvimonas iriomotensis</name>
    <dbReference type="NCBI Taxonomy" id="449662"/>
    <lineage>
        <taxon>Bacteria</taxon>
        <taxon>Pseudomonadati</taxon>
        <taxon>Pseudomonadota</taxon>
        <taxon>Betaproteobacteria</taxon>
        <taxon>Neisseriales</taxon>
        <taxon>Chitinibacteraceae</taxon>
        <taxon>Silvimonas</taxon>
    </lineage>
</organism>
<dbReference type="SUPFAM" id="SSF55144">
    <property type="entry name" value="LigT-like"/>
    <property type="match status" value="1"/>
</dbReference>
<reference evidence="3" key="1">
    <citation type="journal article" date="2019" name="Int. J. Syst. Evol. Microbiol.">
        <title>The Global Catalogue of Microorganisms (GCM) 10K type strain sequencing project: providing services to taxonomists for standard genome sequencing and annotation.</title>
        <authorList>
            <consortium name="The Broad Institute Genomics Platform"/>
            <consortium name="The Broad Institute Genome Sequencing Center for Infectious Disease"/>
            <person name="Wu L."/>
            <person name="Ma J."/>
        </authorList>
    </citation>
    <scope>NUCLEOTIDE SEQUENCE [LARGE SCALE GENOMIC DNA]</scope>
    <source>
        <strain evidence="3">CGMCC 1.8859</strain>
    </source>
</reference>
<dbReference type="EMBL" id="BMLX01000005">
    <property type="protein sequence ID" value="GGP23167.1"/>
    <property type="molecule type" value="Genomic_DNA"/>
</dbReference>
<proteinExistence type="predicted"/>
<protein>
    <submittedName>
        <fullName evidence="2">RNA 2',3'-cyclic phosphodiesterase</fullName>
    </submittedName>
</protein>
<dbReference type="InterPro" id="IPR009097">
    <property type="entry name" value="Cyclic_Pdiesterase"/>
</dbReference>